<accession>A0ABW6GVU9</accession>
<sequence>MNWRKANPGMTDTPFWQGADVPPFALDQPAGVDLNTLTVRPVGQPV</sequence>
<evidence type="ECO:0000313" key="1">
    <source>
        <dbReference type="EMBL" id="MFE1356908.1"/>
    </source>
</evidence>
<comment type="caution">
    <text evidence="1">The sequence shown here is derived from an EMBL/GenBank/DDBJ whole genome shotgun (WGS) entry which is preliminary data.</text>
</comment>
<evidence type="ECO:0000313" key="2">
    <source>
        <dbReference type="Proteomes" id="UP001599542"/>
    </source>
</evidence>
<dbReference type="RefSeq" id="WP_380328006.1">
    <property type="nucleotide sequence ID" value="NZ_JBHYPW010000044.1"/>
</dbReference>
<keyword evidence="2" id="KW-1185">Reference proteome</keyword>
<reference evidence="1 2" key="1">
    <citation type="submission" date="2024-09" db="EMBL/GenBank/DDBJ databases">
        <title>The Natural Products Discovery Center: Release of the First 8490 Sequenced Strains for Exploring Actinobacteria Biosynthetic Diversity.</title>
        <authorList>
            <person name="Kalkreuter E."/>
            <person name="Kautsar S.A."/>
            <person name="Yang D."/>
            <person name="Bader C.D."/>
            <person name="Teijaro C.N."/>
            <person name="Fluegel L."/>
            <person name="Davis C.M."/>
            <person name="Simpson J.R."/>
            <person name="Lauterbach L."/>
            <person name="Steele A.D."/>
            <person name="Gui C."/>
            <person name="Meng S."/>
            <person name="Li G."/>
            <person name="Viehrig K."/>
            <person name="Ye F."/>
            <person name="Su P."/>
            <person name="Kiefer A.F."/>
            <person name="Nichols A."/>
            <person name="Cepeda A.J."/>
            <person name="Yan W."/>
            <person name="Fan B."/>
            <person name="Jiang Y."/>
            <person name="Adhikari A."/>
            <person name="Zheng C.-J."/>
            <person name="Schuster L."/>
            <person name="Cowan T.M."/>
            <person name="Smanski M.J."/>
            <person name="Chevrette M.G."/>
            <person name="De Carvalho L.P.S."/>
            <person name="Shen B."/>
        </authorList>
    </citation>
    <scope>NUCLEOTIDE SEQUENCE [LARGE SCALE GENOMIC DNA]</scope>
    <source>
        <strain evidence="1 2">NPDC058753</strain>
    </source>
</reference>
<gene>
    <name evidence="1" type="ORF">ACFW6T_33590</name>
</gene>
<protein>
    <submittedName>
        <fullName evidence="1">Uncharacterized protein</fullName>
    </submittedName>
</protein>
<dbReference type="EMBL" id="JBHYPX010000111">
    <property type="protein sequence ID" value="MFE1356908.1"/>
    <property type="molecule type" value="Genomic_DNA"/>
</dbReference>
<proteinExistence type="predicted"/>
<name>A0ABW6GVU9_9ACTN</name>
<organism evidence="1 2">
    <name type="scientific">Kitasatospora phosalacinea</name>
    <dbReference type="NCBI Taxonomy" id="2065"/>
    <lineage>
        <taxon>Bacteria</taxon>
        <taxon>Bacillati</taxon>
        <taxon>Actinomycetota</taxon>
        <taxon>Actinomycetes</taxon>
        <taxon>Kitasatosporales</taxon>
        <taxon>Streptomycetaceae</taxon>
        <taxon>Kitasatospora</taxon>
    </lineage>
</organism>
<dbReference type="Proteomes" id="UP001599542">
    <property type="component" value="Unassembled WGS sequence"/>
</dbReference>